<evidence type="ECO:0000313" key="2">
    <source>
        <dbReference type="EMBL" id="MBB4777178.1"/>
    </source>
</evidence>
<proteinExistence type="predicted"/>
<dbReference type="RefSeq" id="WP_184887463.1">
    <property type="nucleotide sequence ID" value="NZ_BAAAHD010000052.1"/>
</dbReference>
<reference evidence="1" key="1">
    <citation type="journal article" date="2014" name="Int. J. Syst. Evol. Microbiol.">
        <title>Complete genome of a new Firmicutes species belonging to the dominant human colonic microbiota ('Ruminococcus bicirculans') reveals two chromosomes and a selective capacity to utilize plant glucans.</title>
        <authorList>
            <consortium name="NISC Comparative Sequencing Program"/>
            <person name="Wegmann U."/>
            <person name="Louis P."/>
            <person name="Goesmann A."/>
            <person name="Henrissat B."/>
            <person name="Duncan S.H."/>
            <person name="Flint H.J."/>
        </authorList>
    </citation>
    <scope>NUCLEOTIDE SEQUENCE</scope>
    <source>
        <strain evidence="1">JCM 10667</strain>
    </source>
</reference>
<protein>
    <submittedName>
        <fullName evidence="2">Uncharacterized protein</fullName>
    </submittedName>
</protein>
<dbReference type="EMBL" id="BAAAHD010000052">
    <property type="protein sequence ID" value="GAA0581444.1"/>
    <property type="molecule type" value="Genomic_DNA"/>
</dbReference>
<reference evidence="2 3" key="3">
    <citation type="submission" date="2020-08" db="EMBL/GenBank/DDBJ databases">
        <title>Sequencing the genomes of 1000 actinobacteria strains.</title>
        <authorList>
            <person name="Klenk H.-P."/>
        </authorList>
    </citation>
    <scope>NUCLEOTIDE SEQUENCE [LARGE SCALE GENOMIC DNA]</scope>
    <source>
        <strain evidence="2 3">DSM 44772</strain>
    </source>
</reference>
<accession>A0A7W7IHG4</accession>
<reference evidence="4" key="2">
    <citation type="journal article" date="2019" name="Int. J. Syst. Evol. Microbiol.">
        <title>The Global Catalogue of Microorganisms (GCM) 10K type strain sequencing project: providing services to taxonomists for standard genome sequencing and annotation.</title>
        <authorList>
            <consortium name="The Broad Institute Genomics Platform"/>
            <consortium name="The Broad Institute Genome Sequencing Center for Infectious Disease"/>
            <person name="Wu L."/>
            <person name="Ma J."/>
        </authorList>
    </citation>
    <scope>NUCLEOTIDE SEQUENCE [LARGE SCALE GENOMIC DNA]</scope>
    <source>
        <strain evidence="4">JCM 10667</strain>
    </source>
</reference>
<organism evidence="2 3">
    <name type="scientific">Actinomadura livida</name>
    <dbReference type="NCBI Taxonomy" id="79909"/>
    <lineage>
        <taxon>Bacteria</taxon>
        <taxon>Bacillati</taxon>
        <taxon>Actinomycetota</taxon>
        <taxon>Actinomycetes</taxon>
        <taxon>Streptosporangiales</taxon>
        <taxon>Thermomonosporaceae</taxon>
        <taxon>Actinomadura</taxon>
    </lineage>
</organism>
<keyword evidence="4" id="KW-1185">Reference proteome</keyword>
<evidence type="ECO:0000313" key="1">
    <source>
        <dbReference type="EMBL" id="GAA0581444.1"/>
    </source>
</evidence>
<dbReference type="Proteomes" id="UP000549343">
    <property type="component" value="Unassembled WGS sequence"/>
</dbReference>
<dbReference type="AlphaFoldDB" id="A0A7W7IHG4"/>
<gene>
    <name evidence="2" type="ORF">F4557_005596</name>
    <name evidence="1" type="ORF">GCM10009546_49870</name>
</gene>
<evidence type="ECO:0000313" key="3">
    <source>
        <dbReference type="Proteomes" id="UP000549343"/>
    </source>
</evidence>
<sequence>MSDFGHGIDETLTRESASKRARVAVDRNAHAITVVPKRRQANVECATLPDMELCGPHKSSMVQDPRAVKAPVCTILMRTDGHTVATHCHPAGWIIMIALVEEAGAAERTDLRDLSPEELVLRPEASGIVARLTRTDEVDGDGSEAVRVAAFNSFI</sequence>
<name>A0A7W7IHG4_9ACTN</name>
<dbReference type="EMBL" id="JACHMV010000001">
    <property type="protein sequence ID" value="MBB4777178.1"/>
    <property type="molecule type" value="Genomic_DNA"/>
</dbReference>
<dbReference type="Proteomes" id="UP001501427">
    <property type="component" value="Unassembled WGS sequence"/>
</dbReference>
<comment type="caution">
    <text evidence="2">The sequence shown here is derived from an EMBL/GenBank/DDBJ whole genome shotgun (WGS) entry which is preliminary data.</text>
</comment>
<reference evidence="1" key="4">
    <citation type="submission" date="2023-12" db="EMBL/GenBank/DDBJ databases">
        <authorList>
            <person name="Sun Q."/>
            <person name="Inoue M."/>
        </authorList>
    </citation>
    <scope>NUCLEOTIDE SEQUENCE</scope>
    <source>
        <strain evidence="1">JCM 10667</strain>
    </source>
</reference>
<evidence type="ECO:0000313" key="4">
    <source>
        <dbReference type="Proteomes" id="UP001501427"/>
    </source>
</evidence>